<keyword evidence="6 8" id="KW-0472">Membrane</keyword>
<comment type="similarity">
    <text evidence="8">Belongs to the MntP (TC 9.B.29) family.</text>
</comment>
<proteinExistence type="inferred from homology"/>
<keyword evidence="1 8" id="KW-0813">Transport</keyword>
<dbReference type="Pfam" id="PF02659">
    <property type="entry name" value="Mntp"/>
    <property type="match status" value="1"/>
</dbReference>
<sequence>MAADLINQGLALCVMAIALGMDAFSVCVGMGMTVFRLRKAAWASMWIGLFHLFMPLLGMTLGQMLSGRFGEIAEMAGGLLLLLIGFQMILSVAKHNQVRSDLAYSSDTSLLLFAVSVSIDSFSVGLSMGLFGAKMLAAVFMFGITSMIMAWLGFYIGRKTGRYFGRYGEALGGIILFFLGLKLLLHFHM</sequence>
<feature type="transmembrane region" description="Helical" evidence="8">
    <location>
        <begin position="40"/>
        <end position="60"/>
    </location>
</feature>
<keyword evidence="10" id="KW-1185">Reference proteome</keyword>
<dbReference type="PANTHER" id="PTHR35529:SF1">
    <property type="entry name" value="MANGANESE EFFLUX PUMP MNTP-RELATED"/>
    <property type="match status" value="1"/>
</dbReference>
<name>V6IYD9_9BACL</name>
<evidence type="ECO:0000256" key="6">
    <source>
        <dbReference type="ARBA" id="ARBA00023136"/>
    </source>
</evidence>
<keyword evidence="5 8" id="KW-0406">Ion transport</keyword>
<keyword evidence="7 8" id="KW-0464">Manganese</keyword>
<accession>V6IYD9</accession>
<dbReference type="InterPro" id="IPR003810">
    <property type="entry name" value="Mntp/YtaF"/>
</dbReference>
<evidence type="ECO:0000313" key="10">
    <source>
        <dbReference type="Proteomes" id="UP000018296"/>
    </source>
</evidence>
<evidence type="ECO:0000256" key="3">
    <source>
        <dbReference type="ARBA" id="ARBA00022692"/>
    </source>
</evidence>
<dbReference type="PANTHER" id="PTHR35529">
    <property type="entry name" value="MANGANESE EFFLUX PUMP MNTP-RELATED"/>
    <property type="match status" value="1"/>
</dbReference>
<dbReference type="AlphaFoldDB" id="V6IYD9"/>
<dbReference type="InterPro" id="IPR022929">
    <property type="entry name" value="Put_MntP"/>
</dbReference>
<comment type="function">
    <text evidence="8">Probably functions as a manganese efflux pump.</text>
</comment>
<dbReference type="RefSeq" id="WP_023509704.1">
    <property type="nucleotide sequence ID" value="NZ_AWTC01000005.1"/>
</dbReference>
<evidence type="ECO:0000256" key="2">
    <source>
        <dbReference type="ARBA" id="ARBA00022475"/>
    </source>
</evidence>
<comment type="caution">
    <text evidence="9">The sequence shown here is derived from an EMBL/GenBank/DDBJ whole genome shotgun (WGS) entry which is preliminary data.</text>
</comment>
<feature type="transmembrane region" description="Helical" evidence="8">
    <location>
        <begin position="110"/>
        <end position="131"/>
    </location>
</feature>
<dbReference type="EMBL" id="AWTC01000005">
    <property type="protein sequence ID" value="EST12400.1"/>
    <property type="molecule type" value="Genomic_DNA"/>
</dbReference>
<feature type="transmembrane region" description="Helical" evidence="8">
    <location>
        <begin position="137"/>
        <end position="156"/>
    </location>
</feature>
<organism evidence="9 10">
    <name type="scientific">Sporolactobacillus laevolacticus DSM 442</name>
    <dbReference type="NCBI Taxonomy" id="1395513"/>
    <lineage>
        <taxon>Bacteria</taxon>
        <taxon>Bacillati</taxon>
        <taxon>Bacillota</taxon>
        <taxon>Bacilli</taxon>
        <taxon>Bacillales</taxon>
        <taxon>Sporolactobacillaceae</taxon>
        <taxon>Sporolactobacillus</taxon>
    </lineage>
</organism>
<comment type="subcellular location">
    <subcellularLocation>
        <location evidence="8">Cell membrane</location>
        <topology evidence="8">Multi-pass membrane protein</topology>
    </subcellularLocation>
</comment>
<dbReference type="Proteomes" id="UP000018296">
    <property type="component" value="Unassembled WGS sequence"/>
</dbReference>
<dbReference type="GO" id="GO:0005384">
    <property type="term" value="F:manganese ion transmembrane transporter activity"/>
    <property type="evidence" value="ECO:0007669"/>
    <property type="project" value="UniProtKB-UniRule"/>
</dbReference>
<evidence type="ECO:0000256" key="4">
    <source>
        <dbReference type="ARBA" id="ARBA00022989"/>
    </source>
</evidence>
<keyword evidence="2 8" id="KW-1003">Cell membrane</keyword>
<evidence type="ECO:0000313" key="9">
    <source>
        <dbReference type="EMBL" id="EST12400.1"/>
    </source>
</evidence>
<gene>
    <name evidence="8" type="primary">mntP</name>
    <name evidence="9" type="ORF">P343_07145</name>
</gene>
<feature type="transmembrane region" description="Helical" evidence="8">
    <location>
        <begin position="168"/>
        <end position="187"/>
    </location>
</feature>
<keyword evidence="4 8" id="KW-1133">Transmembrane helix</keyword>
<evidence type="ECO:0000256" key="7">
    <source>
        <dbReference type="ARBA" id="ARBA00023211"/>
    </source>
</evidence>
<dbReference type="HAMAP" id="MF_01521">
    <property type="entry name" value="MntP_pump"/>
    <property type="match status" value="1"/>
</dbReference>
<dbReference type="OrthoDB" id="1679700at2"/>
<dbReference type="STRING" id="1395513.P343_07145"/>
<feature type="transmembrane region" description="Helical" evidence="8">
    <location>
        <begin position="72"/>
        <end position="90"/>
    </location>
</feature>
<dbReference type="PATRIC" id="fig|1395513.3.peg.1450"/>
<evidence type="ECO:0000256" key="5">
    <source>
        <dbReference type="ARBA" id="ARBA00023065"/>
    </source>
</evidence>
<feature type="transmembrane region" description="Helical" evidence="8">
    <location>
        <begin position="6"/>
        <end position="28"/>
    </location>
</feature>
<dbReference type="eggNOG" id="COG1971">
    <property type="taxonomic scope" value="Bacteria"/>
</dbReference>
<evidence type="ECO:0000256" key="1">
    <source>
        <dbReference type="ARBA" id="ARBA00022448"/>
    </source>
</evidence>
<dbReference type="GO" id="GO:0005886">
    <property type="term" value="C:plasma membrane"/>
    <property type="evidence" value="ECO:0007669"/>
    <property type="project" value="UniProtKB-SubCell"/>
</dbReference>
<protein>
    <recommendedName>
        <fullName evidence="8">Putative manganese efflux pump MntP</fullName>
    </recommendedName>
</protein>
<reference evidence="9 10" key="1">
    <citation type="journal article" date="2013" name="Genome Announc.">
        <title>Genome Sequence of Sporolactobacillus laevolacticus DSM442, an Efficient Polymer-Grade D-Lactate Producer from Agricultural Waste Cottonseed as a Nitrogen Source.</title>
        <authorList>
            <person name="Wang H."/>
            <person name="Wang L."/>
            <person name="Ju J."/>
            <person name="Yu B."/>
            <person name="Ma Y."/>
        </authorList>
    </citation>
    <scope>NUCLEOTIDE SEQUENCE [LARGE SCALE GENOMIC DNA]</scope>
    <source>
        <strain evidence="9 10">DSM 442</strain>
    </source>
</reference>
<keyword evidence="3 8" id="KW-0812">Transmembrane</keyword>
<evidence type="ECO:0000256" key="8">
    <source>
        <dbReference type="HAMAP-Rule" id="MF_01521"/>
    </source>
</evidence>